<name>A0A7X4W258_9GAMM</name>
<sequence length="153" mass="15913">MNTGRNGCKRGLQALGLAVGIAGLGGASDAFAADLSGVYCARGGDDILIVDDRGSRLGFELSSWQGGMHHCGTGRLTAARQGNGYTVSDGACTLRLGSDGTDMVLEAAPFEACKRQYCGARAALSTLRLPLASRRALPLPFDSISMMETPLCR</sequence>
<dbReference type="Proteomes" id="UP000448235">
    <property type="component" value="Unassembled WGS sequence"/>
</dbReference>
<dbReference type="EMBL" id="WUTS01000009">
    <property type="protein sequence ID" value="NAW14315.1"/>
    <property type="molecule type" value="Genomic_DNA"/>
</dbReference>
<gene>
    <name evidence="2" type="ORF">GRB80_15915</name>
</gene>
<proteinExistence type="predicted"/>
<comment type="caution">
    <text evidence="2">The sequence shown here is derived from an EMBL/GenBank/DDBJ whole genome shotgun (WGS) entry which is preliminary data.</text>
</comment>
<evidence type="ECO:0000256" key="1">
    <source>
        <dbReference type="SAM" id="SignalP"/>
    </source>
</evidence>
<feature type="signal peptide" evidence="1">
    <location>
        <begin position="1"/>
        <end position="32"/>
    </location>
</feature>
<dbReference type="RefSeq" id="WP_161424399.1">
    <property type="nucleotide sequence ID" value="NZ_JARWMY010000022.1"/>
</dbReference>
<protein>
    <submittedName>
        <fullName evidence="2">Uncharacterized protein</fullName>
    </submittedName>
</protein>
<accession>A0A7X4W258</accession>
<evidence type="ECO:0000313" key="3">
    <source>
        <dbReference type="Proteomes" id="UP000448235"/>
    </source>
</evidence>
<reference evidence="2 3" key="1">
    <citation type="submission" date="2019-12" db="EMBL/GenBank/DDBJ databases">
        <title>Draft genome sequencing of Halomonas icarensis D1-1.</title>
        <authorList>
            <person name="Pandiyan K."/>
            <person name="Kushwaha P."/>
            <person name="Gowdham M."/>
            <person name="Chakdar H."/>
            <person name="Singh A."/>
            <person name="Kumar M."/>
            <person name="Saxena A.K."/>
        </authorList>
    </citation>
    <scope>NUCLEOTIDE SEQUENCE [LARGE SCALE GENOMIC DNA]</scope>
    <source>
        <strain evidence="2 3">D1-1</strain>
    </source>
</reference>
<dbReference type="AlphaFoldDB" id="A0A7X4W258"/>
<organism evidence="2 3">
    <name type="scientific">Halomonas icarae</name>
    <dbReference type="NCBI Taxonomy" id="2691040"/>
    <lineage>
        <taxon>Bacteria</taxon>
        <taxon>Pseudomonadati</taxon>
        <taxon>Pseudomonadota</taxon>
        <taxon>Gammaproteobacteria</taxon>
        <taxon>Oceanospirillales</taxon>
        <taxon>Halomonadaceae</taxon>
        <taxon>Halomonas</taxon>
    </lineage>
</organism>
<keyword evidence="3" id="KW-1185">Reference proteome</keyword>
<feature type="chain" id="PRO_5031088190" evidence="1">
    <location>
        <begin position="33"/>
        <end position="153"/>
    </location>
</feature>
<evidence type="ECO:0000313" key="2">
    <source>
        <dbReference type="EMBL" id="NAW14315.1"/>
    </source>
</evidence>
<keyword evidence="1" id="KW-0732">Signal</keyword>